<dbReference type="SUPFAM" id="SSF160387">
    <property type="entry name" value="NosL/MerB-like"/>
    <property type="match status" value="1"/>
</dbReference>
<dbReference type="RefSeq" id="WP_008542901.1">
    <property type="nucleotide sequence ID" value="NZ_JH604993.1"/>
</dbReference>
<evidence type="ECO:0000313" key="3">
    <source>
        <dbReference type="Proteomes" id="UP000004956"/>
    </source>
</evidence>
<dbReference type="AlphaFoldDB" id="H3KGB1"/>
<name>H3KGB1_9BURK</name>
<sequence>MSTPMIPTTPRRLGLLACAAALSALMATLAGCGGEETAAQTFRPVPFGKHDRCQVCGMVISHYEGPKAEVVIKGAEGEPVKFCSGRDAFSFARQPENERRLLAFFIHDMGATDWAEPSDDALIPAKDAWYVYGSKVEGVMGTEPIAFGTEAAAKAFQEKEGGKIVRYADVTLELLNE</sequence>
<dbReference type="EMBL" id="AFBQ01000268">
    <property type="protein sequence ID" value="EHY30843.1"/>
    <property type="molecule type" value="Genomic_DNA"/>
</dbReference>
<dbReference type="InterPro" id="IPR008719">
    <property type="entry name" value="N2O_reductase_NosL"/>
</dbReference>
<keyword evidence="1" id="KW-0732">Signal</keyword>
<keyword evidence="3" id="KW-1185">Reference proteome</keyword>
<dbReference type="PATRIC" id="fig|762967.3.peg.1408"/>
<protein>
    <submittedName>
        <fullName evidence="2">NosL</fullName>
    </submittedName>
</protein>
<reference evidence="2 3" key="1">
    <citation type="submission" date="2011-11" db="EMBL/GenBank/DDBJ databases">
        <authorList>
            <person name="Weinstock G."/>
            <person name="Sodergren E."/>
            <person name="Clifton S."/>
            <person name="Fulton L."/>
            <person name="Fulton B."/>
            <person name="Courtney L."/>
            <person name="Fronick C."/>
            <person name="Harrison M."/>
            <person name="Strong C."/>
            <person name="Farmer C."/>
            <person name="Delahaunty K."/>
            <person name="Markovic C."/>
            <person name="Hall O."/>
            <person name="Minx P."/>
            <person name="Tomlinson C."/>
            <person name="Mitreva M."/>
            <person name="Hou S."/>
            <person name="Chen J."/>
            <person name="Wollam A."/>
            <person name="Pepin K.H."/>
            <person name="Johnson M."/>
            <person name="Bhonagiri V."/>
            <person name="Zhang X."/>
            <person name="Suruliraj S."/>
            <person name="Warren W."/>
            <person name="Chinwalla A."/>
            <person name="Mardis E.R."/>
            <person name="Wilson R.K."/>
        </authorList>
    </citation>
    <scope>NUCLEOTIDE SEQUENCE [LARGE SCALE GENOMIC DNA]</scope>
    <source>
        <strain evidence="2 3">YIT 11816</strain>
    </source>
</reference>
<dbReference type="Pfam" id="PF05573">
    <property type="entry name" value="NosL"/>
    <property type="match status" value="1"/>
</dbReference>
<feature type="chain" id="PRO_5003588153" evidence="1">
    <location>
        <begin position="31"/>
        <end position="177"/>
    </location>
</feature>
<dbReference type="Gene3D" id="3.30.70.2060">
    <property type="match status" value="1"/>
</dbReference>
<accession>H3KGB1</accession>
<dbReference type="STRING" id="762967.HMPREF9440_01790"/>
<dbReference type="Gene3D" id="3.30.70.2050">
    <property type="match status" value="1"/>
</dbReference>
<evidence type="ECO:0000313" key="2">
    <source>
        <dbReference type="EMBL" id="EHY30843.1"/>
    </source>
</evidence>
<proteinExistence type="predicted"/>
<organism evidence="2 3">
    <name type="scientific">Sutterella parvirubra YIT 11816</name>
    <dbReference type="NCBI Taxonomy" id="762967"/>
    <lineage>
        <taxon>Bacteria</taxon>
        <taxon>Pseudomonadati</taxon>
        <taxon>Pseudomonadota</taxon>
        <taxon>Betaproteobacteria</taxon>
        <taxon>Burkholderiales</taxon>
        <taxon>Sutterellaceae</taxon>
        <taxon>Sutterella</taxon>
    </lineage>
</organism>
<evidence type="ECO:0000256" key="1">
    <source>
        <dbReference type="SAM" id="SignalP"/>
    </source>
</evidence>
<dbReference type="Proteomes" id="UP000004956">
    <property type="component" value="Unassembled WGS sequence"/>
</dbReference>
<comment type="caution">
    <text evidence="2">The sequence shown here is derived from an EMBL/GenBank/DDBJ whole genome shotgun (WGS) entry which is preliminary data.</text>
</comment>
<dbReference type="PANTHER" id="PTHR41247:SF1">
    <property type="entry name" value="HTH-TYPE TRANSCRIPTIONAL REPRESSOR YCNK"/>
    <property type="match status" value="1"/>
</dbReference>
<gene>
    <name evidence="2" type="ORF">HMPREF9440_01790</name>
</gene>
<dbReference type="HOGENOM" id="CLU_096026_0_0_4"/>
<feature type="signal peptide" evidence="1">
    <location>
        <begin position="1"/>
        <end position="30"/>
    </location>
</feature>
<dbReference type="PANTHER" id="PTHR41247">
    <property type="entry name" value="HTH-TYPE TRANSCRIPTIONAL REPRESSOR YCNK"/>
    <property type="match status" value="1"/>
</dbReference>